<feature type="compositionally biased region" description="Acidic residues" evidence="12">
    <location>
        <begin position="337"/>
        <end position="348"/>
    </location>
</feature>
<dbReference type="NCBIfam" id="TIGR00125">
    <property type="entry name" value="cyt_tran_rel"/>
    <property type="match status" value="1"/>
</dbReference>
<evidence type="ECO:0000256" key="7">
    <source>
        <dbReference type="ARBA" id="ARBA00023209"/>
    </source>
</evidence>
<evidence type="ECO:0000313" key="14">
    <source>
        <dbReference type="EMBL" id="JAP82748.1"/>
    </source>
</evidence>
<dbReference type="InterPro" id="IPR045049">
    <property type="entry name" value="Pcy1-like"/>
</dbReference>
<evidence type="ECO:0000256" key="10">
    <source>
        <dbReference type="ARBA" id="ARBA00026101"/>
    </source>
</evidence>
<keyword evidence="5 14" id="KW-0548">Nucleotidyltransferase</keyword>
<feature type="region of interest" description="Disordered" evidence="12">
    <location>
        <begin position="293"/>
        <end position="365"/>
    </location>
</feature>
<feature type="coiled-coil region" evidence="11">
    <location>
        <begin position="221"/>
        <end position="255"/>
    </location>
</feature>
<feature type="region of interest" description="Disordered" evidence="12">
    <location>
        <begin position="1"/>
        <end position="28"/>
    </location>
</feature>
<evidence type="ECO:0000256" key="11">
    <source>
        <dbReference type="SAM" id="Coils"/>
    </source>
</evidence>
<dbReference type="PANTHER" id="PTHR10739">
    <property type="entry name" value="CYTIDYLYLTRANSFERASE"/>
    <property type="match status" value="1"/>
</dbReference>
<dbReference type="FunFam" id="3.40.50.620:FF:000016">
    <property type="entry name" value="Putative choline-phosphate cytidylyltransferase B"/>
    <property type="match status" value="1"/>
</dbReference>
<dbReference type="Pfam" id="PF01467">
    <property type="entry name" value="CTP_transf_like"/>
    <property type="match status" value="1"/>
</dbReference>
<evidence type="ECO:0000256" key="12">
    <source>
        <dbReference type="SAM" id="MobiDB-lite"/>
    </source>
</evidence>
<evidence type="ECO:0000256" key="2">
    <source>
        <dbReference type="ARBA" id="ARBA00010101"/>
    </source>
</evidence>
<dbReference type="InterPro" id="IPR004821">
    <property type="entry name" value="Cyt_trans-like"/>
</dbReference>
<dbReference type="AlphaFoldDB" id="A0A131YVU7"/>
<keyword evidence="6" id="KW-0443">Lipid metabolism</keyword>
<keyword evidence="7" id="KW-0594">Phospholipid biosynthesis</keyword>
<evidence type="ECO:0000256" key="8">
    <source>
        <dbReference type="ARBA" id="ARBA00023264"/>
    </source>
</evidence>
<name>A0A131YVU7_RHIAP</name>
<reference evidence="14" key="1">
    <citation type="journal article" date="2016" name="Ticks Tick Borne Dis.">
        <title>De novo assembly and annotation of the salivary gland transcriptome of Rhipicephalus appendiculatus male and female ticks during blood feeding.</title>
        <authorList>
            <person name="de Castro M.H."/>
            <person name="de Klerk D."/>
            <person name="Pienaar R."/>
            <person name="Latif A.A."/>
            <person name="Rees D.J."/>
            <person name="Mans B.J."/>
        </authorList>
    </citation>
    <scope>NUCLEOTIDE SEQUENCE</scope>
    <source>
        <tissue evidence="14">Salivary glands</tissue>
    </source>
</reference>
<evidence type="ECO:0000256" key="6">
    <source>
        <dbReference type="ARBA" id="ARBA00023098"/>
    </source>
</evidence>
<dbReference type="Gene3D" id="3.40.50.620">
    <property type="entry name" value="HUPs"/>
    <property type="match status" value="1"/>
</dbReference>
<dbReference type="PANTHER" id="PTHR10739:SF13">
    <property type="entry name" value="CHOLINE-PHOSPHATE CYTIDYLYLTRANSFERASE"/>
    <property type="match status" value="1"/>
</dbReference>
<dbReference type="SUPFAM" id="SSF52374">
    <property type="entry name" value="Nucleotidylyl transferase"/>
    <property type="match status" value="1"/>
</dbReference>
<evidence type="ECO:0000259" key="13">
    <source>
        <dbReference type="Pfam" id="PF01467"/>
    </source>
</evidence>
<dbReference type="EMBL" id="GEDV01005809">
    <property type="protein sequence ID" value="JAP82748.1"/>
    <property type="molecule type" value="Transcribed_RNA"/>
</dbReference>
<sequence>MSGSQRKRTRVDNAVSQDGPATKRMTLCAPAPFSDEPAAVAEREKCDYSIKITKEMAASGQAPRPIRVYADGIYDLFHQGHARQLMQAKSAFPNVYLIVGVNSDQLTHTMKGRTVMTDGERYEAVRHCRYVDEVLRDAPWVIDEAFLQKNKIDFVAHDEIPYCTGNDEDVYKFIKEKGMFLATQRTDGISTSDLVARIVKDYDVYVRRNLARGYSARDMNVSFLNEKKFLLQNKMDELKDKSKQLVENFEGKRHELIQKWEEKSREFIFNFLELFGREGRLNHLWNEGKDRLKNALSPGSSPPRSPSPSYLNEHMGSPPAKTVRLGQGAAAFCHDFSEDEEEEEDEDEPERHTDEPRDLAALIRA</sequence>
<comment type="similarity">
    <text evidence="2">Belongs to the cytidylyltransferase family.</text>
</comment>
<dbReference type="CDD" id="cd02174">
    <property type="entry name" value="CCT"/>
    <property type="match status" value="1"/>
</dbReference>
<organism evidence="14">
    <name type="scientific">Rhipicephalus appendiculatus</name>
    <name type="common">Brown ear tick</name>
    <dbReference type="NCBI Taxonomy" id="34631"/>
    <lineage>
        <taxon>Eukaryota</taxon>
        <taxon>Metazoa</taxon>
        <taxon>Ecdysozoa</taxon>
        <taxon>Arthropoda</taxon>
        <taxon>Chelicerata</taxon>
        <taxon>Arachnida</taxon>
        <taxon>Acari</taxon>
        <taxon>Parasitiformes</taxon>
        <taxon>Ixodida</taxon>
        <taxon>Ixodoidea</taxon>
        <taxon>Ixodidae</taxon>
        <taxon>Rhipicephalinae</taxon>
        <taxon>Rhipicephalus</taxon>
        <taxon>Rhipicephalus</taxon>
    </lineage>
</organism>
<dbReference type="GO" id="GO:0004105">
    <property type="term" value="F:choline-phosphate cytidylyltransferase activity"/>
    <property type="evidence" value="ECO:0007669"/>
    <property type="project" value="UniProtKB-EC"/>
</dbReference>
<evidence type="ECO:0000256" key="5">
    <source>
        <dbReference type="ARBA" id="ARBA00022695"/>
    </source>
</evidence>
<feature type="domain" description="Cytidyltransferase-like" evidence="13">
    <location>
        <begin position="69"/>
        <end position="196"/>
    </location>
</feature>
<comment type="pathway">
    <text evidence="1">Lipid metabolism.</text>
</comment>
<dbReference type="InterPro" id="IPR014729">
    <property type="entry name" value="Rossmann-like_a/b/a_fold"/>
</dbReference>
<evidence type="ECO:0000256" key="9">
    <source>
        <dbReference type="ARBA" id="ARBA00025706"/>
    </source>
</evidence>
<proteinExistence type="inferred from homology"/>
<evidence type="ECO:0000256" key="4">
    <source>
        <dbReference type="ARBA" id="ARBA00022679"/>
    </source>
</evidence>
<keyword evidence="4 14" id="KW-0808">Transferase</keyword>
<protein>
    <recommendedName>
        <fullName evidence="10">choline-phosphate cytidylyltransferase</fullName>
        <ecNumber evidence="10">2.7.7.15</ecNumber>
    </recommendedName>
</protein>
<dbReference type="UniPathway" id="UPA00753">
    <property type="reaction ID" value="UER00739"/>
</dbReference>
<dbReference type="EC" id="2.7.7.15" evidence="10"/>
<accession>A0A131YVU7</accession>
<keyword evidence="3" id="KW-0444">Lipid biosynthesis</keyword>
<feature type="compositionally biased region" description="Basic and acidic residues" evidence="12">
    <location>
        <begin position="349"/>
        <end position="358"/>
    </location>
</feature>
<dbReference type="GO" id="GO:0031210">
    <property type="term" value="F:phosphatidylcholine binding"/>
    <property type="evidence" value="ECO:0007669"/>
    <property type="project" value="TreeGrafter"/>
</dbReference>
<comment type="pathway">
    <text evidence="9">Phospholipid metabolism; phosphatidylcholine biosynthesis; phosphatidylcholine from phosphocholine: step 1/2.</text>
</comment>
<dbReference type="InterPro" id="IPR041723">
    <property type="entry name" value="CCT"/>
</dbReference>
<keyword evidence="8" id="KW-1208">Phospholipid metabolism</keyword>
<keyword evidence="11" id="KW-0175">Coiled coil</keyword>
<evidence type="ECO:0000256" key="1">
    <source>
        <dbReference type="ARBA" id="ARBA00005189"/>
    </source>
</evidence>
<evidence type="ECO:0000256" key="3">
    <source>
        <dbReference type="ARBA" id="ARBA00022516"/>
    </source>
</evidence>